<keyword evidence="3" id="KW-0804">Transcription</keyword>
<dbReference type="InterPro" id="IPR001647">
    <property type="entry name" value="HTH_TetR"/>
</dbReference>
<name>A0AAU7EH09_9FLAO</name>
<keyword evidence="2 4" id="KW-0238">DNA-binding</keyword>
<dbReference type="KEGG" id="mlil:QLS71_017860"/>
<dbReference type="Pfam" id="PF16925">
    <property type="entry name" value="TetR_C_13"/>
    <property type="match status" value="1"/>
</dbReference>
<keyword evidence="7" id="KW-1185">Reference proteome</keyword>
<keyword evidence="1" id="KW-0805">Transcription regulation</keyword>
<dbReference type="AlphaFoldDB" id="A0AAU7EH09"/>
<evidence type="ECO:0000256" key="4">
    <source>
        <dbReference type="PROSITE-ProRule" id="PRU00335"/>
    </source>
</evidence>
<dbReference type="InterPro" id="IPR036271">
    <property type="entry name" value="Tet_transcr_reg_TetR-rel_C_sf"/>
</dbReference>
<gene>
    <name evidence="6" type="ORF">QLS71_017860</name>
</gene>
<dbReference type="Gene3D" id="1.10.357.10">
    <property type="entry name" value="Tetracycline Repressor, domain 2"/>
    <property type="match status" value="1"/>
</dbReference>
<evidence type="ECO:0000256" key="1">
    <source>
        <dbReference type="ARBA" id="ARBA00023015"/>
    </source>
</evidence>
<evidence type="ECO:0000313" key="7">
    <source>
        <dbReference type="Proteomes" id="UP001224325"/>
    </source>
</evidence>
<dbReference type="Pfam" id="PF00440">
    <property type="entry name" value="TetR_N"/>
    <property type="match status" value="1"/>
</dbReference>
<feature type="domain" description="HTH tetR-type" evidence="5">
    <location>
        <begin position="8"/>
        <end position="68"/>
    </location>
</feature>
<dbReference type="SUPFAM" id="SSF46689">
    <property type="entry name" value="Homeodomain-like"/>
    <property type="match status" value="1"/>
</dbReference>
<dbReference type="InterPro" id="IPR009057">
    <property type="entry name" value="Homeodomain-like_sf"/>
</dbReference>
<accession>A0AAU7EH09</accession>
<dbReference type="PANTHER" id="PTHR47506">
    <property type="entry name" value="TRANSCRIPTIONAL REGULATORY PROTEIN"/>
    <property type="match status" value="1"/>
</dbReference>
<reference evidence="6" key="1">
    <citation type="submission" date="2024-04" db="EMBL/GenBank/DDBJ databases">
        <title>Mariniflexile litorale, isolated from the shallow sediments of the Sea of Japan.</title>
        <authorList>
            <person name="Romanenko L."/>
            <person name="Isaeva M."/>
        </authorList>
    </citation>
    <scope>NUCLEOTIDE SEQUENCE [LARGE SCALE GENOMIC DNA]</scope>
    <source>
        <strain evidence="6">KMM 9835</strain>
    </source>
</reference>
<evidence type="ECO:0000256" key="3">
    <source>
        <dbReference type="ARBA" id="ARBA00023163"/>
    </source>
</evidence>
<dbReference type="EMBL" id="CP155618">
    <property type="protein sequence ID" value="XBL14166.1"/>
    <property type="molecule type" value="Genomic_DNA"/>
</dbReference>
<protein>
    <submittedName>
        <fullName evidence="6">TetR/AcrR family transcriptional regulator</fullName>
    </submittedName>
</protein>
<evidence type="ECO:0000259" key="5">
    <source>
        <dbReference type="PROSITE" id="PS50977"/>
    </source>
</evidence>
<dbReference type="PROSITE" id="PS50977">
    <property type="entry name" value="HTH_TETR_2"/>
    <property type="match status" value="1"/>
</dbReference>
<dbReference type="RefSeq" id="WP_308993561.1">
    <property type="nucleotide sequence ID" value="NZ_CP155618.1"/>
</dbReference>
<evidence type="ECO:0000256" key="2">
    <source>
        <dbReference type="ARBA" id="ARBA00023125"/>
    </source>
</evidence>
<proteinExistence type="predicted"/>
<organism evidence="6 7">
    <name type="scientific">Mariniflexile litorale</name>
    <dbReference type="NCBI Taxonomy" id="3045158"/>
    <lineage>
        <taxon>Bacteria</taxon>
        <taxon>Pseudomonadati</taxon>
        <taxon>Bacteroidota</taxon>
        <taxon>Flavobacteriia</taxon>
        <taxon>Flavobacteriales</taxon>
        <taxon>Flavobacteriaceae</taxon>
        <taxon>Mariniflexile</taxon>
    </lineage>
</organism>
<dbReference type="PRINTS" id="PR00455">
    <property type="entry name" value="HTHTETR"/>
</dbReference>
<evidence type="ECO:0000313" key="6">
    <source>
        <dbReference type="EMBL" id="XBL14166.1"/>
    </source>
</evidence>
<dbReference type="GO" id="GO:0003677">
    <property type="term" value="F:DNA binding"/>
    <property type="evidence" value="ECO:0007669"/>
    <property type="project" value="UniProtKB-UniRule"/>
</dbReference>
<dbReference type="Proteomes" id="UP001224325">
    <property type="component" value="Chromosome"/>
</dbReference>
<dbReference type="SUPFAM" id="SSF48498">
    <property type="entry name" value="Tetracyclin repressor-like, C-terminal domain"/>
    <property type="match status" value="1"/>
</dbReference>
<dbReference type="InterPro" id="IPR011075">
    <property type="entry name" value="TetR_C"/>
</dbReference>
<feature type="DNA-binding region" description="H-T-H motif" evidence="4">
    <location>
        <begin position="31"/>
        <end position="50"/>
    </location>
</feature>
<dbReference type="PANTHER" id="PTHR47506:SF3">
    <property type="entry name" value="HTH-TYPE TRANSCRIPTIONAL REGULATOR LMRA"/>
    <property type="match status" value="1"/>
</dbReference>
<sequence>MQQELKSELTKQIIIEESFKLFYEHGFKTTSIDKIMTATKLTKGAFYHHYKSKKELGLEVIGIKLQKRVYQAMIKPLSSDGDAFKILENTFLDRLKSLPLFDKQHGCPINNFINEIGDFEAAYQTALKNIIEQWKLALVELIERGQKENSINKSISSHAVAVYLISAFEGIRGIRKLYNNDLILDEYISGLSLYLKHLKSIK</sequence>